<keyword evidence="2" id="KW-1185">Reference proteome</keyword>
<dbReference type="STRING" id="623280.SAMN05660226_02247"/>
<dbReference type="InterPro" id="IPR019861">
    <property type="entry name" value="PorP/SprF_Bacteroidetes"/>
</dbReference>
<organism evidence="1 2">
    <name type="scientific">Parapedobacter luteus</name>
    <dbReference type="NCBI Taxonomy" id="623280"/>
    <lineage>
        <taxon>Bacteria</taxon>
        <taxon>Pseudomonadati</taxon>
        <taxon>Bacteroidota</taxon>
        <taxon>Sphingobacteriia</taxon>
        <taxon>Sphingobacteriales</taxon>
        <taxon>Sphingobacteriaceae</taxon>
        <taxon>Parapedobacter</taxon>
    </lineage>
</organism>
<evidence type="ECO:0000313" key="2">
    <source>
        <dbReference type="Proteomes" id="UP000190541"/>
    </source>
</evidence>
<accession>A0A1T5CHX0</accession>
<dbReference type="Pfam" id="PF11751">
    <property type="entry name" value="PorP_SprF"/>
    <property type="match status" value="1"/>
</dbReference>
<dbReference type="AlphaFoldDB" id="A0A1T5CHX0"/>
<gene>
    <name evidence="1" type="ORF">SAMN05660226_02247</name>
</gene>
<proteinExistence type="predicted"/>
<name>A0A1T5CHX0_9SPHI</name>
<reference evidence="1 2" key="1">
    <citation type="submission" date="2017-02" db="EMBL/GenBank/DDBJ databases">
        <authorList>
            <person name="Peterson S.W."/>
        </authorList>
    </citation>
    <scope>NUCLEOTIDE SEQUENCE [LARGE SCALE GENOMIC DNA]</scope>
    <source>
        <strain evidence="1 2">DSM 22899</strain>
    </source>
</reference>
<evidence type="ECO:0000313" key="1">
    <source>
        <dbReference type="EMBL" id="SKB59044.1"/>
    </source>
</evidence>
<dbReference type="Proteomes" id="UP000190541">
    <property type="component" value="Unassembled WGS sequence"/>
</dbReference>
<sequence>MGCIEKAIGGQNMELTRLVNQNYMKQIRIMLCIVAAGLPFAVRSQQNIQFTQYIFNSMSINPAYAGYKEEWFGQLGMRSQWVGLDGAPQTALLSVDGLLDGLGYKRHGLGLQLSADGLGPQSANSAYVNYAFRLRLNDEDTQRLSFGLGAGVTQYSLDGTLLDPVSSGDPVVPPNRISNFIPDIRFGVYYYNPRWYAGISVMDLLSGDQSNNIFRWDNTTTDNIRRRRHIYFMGGALLNLGGGTRLRPSLLLKEDFKGPTSLDLNAMFVFGDRFWIGGGWRTGVTVFKKDYERFTGNALNRRNSVSAITQLYATPTLRIGYSYDHILSQLSSVQNGSHEVTLGITFGRRDQRLLSPRFF</sequence>
<dbReference type="NCBIfam" id="TIGR03519">
    <property type="entry name" value="T9SS_PorP_fam"/>
    <property type="match status" value="1"/>
</dbReference>
<protein>
    <submittedName>
        <fullName evidence="1">Type IX secretion system membrane protein, PorP/SprF family</fullName>
    </submittedName>
</protein>
<dbReference type="EMBL" id="FUYS01000004">
    <property type="protein sequence ID" value="SKB59044.1"/>
    <property type="molecule type" value="Genomic_DNA"/>
</dbReference>